<feature type="signal peptide" evidence="6">
    <location>
        <begin position="1"/>
        <end position="19"/>
    </location>
</feature>
<dbReference type="OrthoDB" id="431691at2759"/>
<evidence type="ECO:0000313" key="8">
    <source>
        <dbReference type="Proteomes" id="UP000625711"/>
    </source>
</evidence>
<proteinExistence type="inferred from homology"/>
<evidence type="ECO:0000256" key="2">
    <source>
        <dbReference type="ARBA" id="ARBA00022980"/>
    </source>
</evidence>
<protein>
    <recommendedName>
        <fullName evidence="4">Large ribosomal subunit protein bL34m</fullName>
    </recommendedName>
    <alternativeName>
        <fullName evidence="5">39S ribosomal protein L34, mitochondrial</fullName>
    </alternativeName>
</protein>
<evidence type="ECO:0000256" key="6">
    <source>
        <dbReference type="SAM" id="SignalP"/>
    </source>
</evidence>
<dbReference type="PANTHER" id="PTHR14503:SF4">
    <property type="entry name" value="LARGE RIBOSOMAL SUBUNIT PROTEIN BL34M"/>
    <property type="match status" value="1"/>
</dbReference>
<name>A0A834IUG4_RHYFE</name>
<sequence length="95" mass="10960">MIPFLFLGIRMSLLGRTFSSAINTVLSVSSKCHNFVITPGGMYNVITRGVIRDHFPRPSEKKRVKRHGWRQRMSTAAGRRVLMNRILKGRFIYSH</sequence>
<comment type="similarity">
    <text evidence="1">Belongs to the bacterial ribosomal protein bL34 family.</text>
</comment>
<keyword evidence="6" id="KW-0732">Signal</keyword>
<dbReference type="PANTHER" id="PTHR14503">
    <property type="entry name" value="MITOCHONDRIAL RIBOSOMAL PROTEIN 34 FAMILY MEMBER"/>
    <property type="match status" value="1"/>
</dbReference>
<evidence type="ECO:0000256" key="4">
    <source>
        <dbReference type="ARBA" id="ARBA00035274"/>
    </source>
</evidence>
<dbReference type="Proteomes" id="UP000625711">
    <property type="component" value="Unassembled WGS sequence"/>
</dbReference>
<keyword evidence="2" id="KW-0689">Ribosomal protein</keyword>
<evidence type="ECO:0000256" key="5">
    <source>
        <dbReference type="ARBA" id="ARBA00035434"/>
    </source>
</evidence>
<dbReference type="GO" id="GO:0003735">
    <property type="term" value="F:structural constituent of ribosome"/>
    <property type="evidence" value="ECO:0007669"/>
    <property type="project" value="InterPro"/>
</dbReference>
<evidence type="ECO:0000256" key="1">
    <source>
        <dbReference type="ARBA" id="ARBA00010111"/>
    </source>
</evidence>
<dbReference type="GO" id="GO:0006412">
    <property type="term" value="P:translation"/>
    <property type="evidence" value="ECO:0007669"/>
    <property type="project" value="InterPro"/>
</dbReference>
<comment type="caution">
    <text evidence="7">The sequence shown here is derived from an EMBL/GenBank/DDBJ whole genome shotgun (WGS) entry which is preliminary data.</text>
</comment>
<dbReference type="AlphaFoldDB" id="A0A834IUG4"/>
<accession>A0A834IUG4</accession>
<gene>
    <name evidence="7" type="ORF">GWI33_004648</name>
</gene>
<keyword evidence="8" id="KW-1185">Reference proteome</keyword>
<organism evidence="7 8">
    <name type="scientific">Rhynchophorus ferrugineus</name>
    <name type="common">Red palm weevil</name>
    <name type="synonym">Curculio ferrugineus</name>
    <dbReference type="NCBI Taxonomy" id="354439"/>
    <lineage>
        <taxon>Eukaryota</taxon>
        <taxon>Metazoa</taxon>
        <taxon>Ecdysozoa</taxon>
        <taxon>Arthropoda</taxon>
        <taxon>Hexapoda</taxon>
        <taxon>Insecta</taxon>
        <taxon>Pterygota</taxon>
        <taxon>Neoptera</taxon>
        <taxon>Endopterygota</taxon>
        <taxon>Coleoptera</taxon>
        <taxon>Polyphaga</taxon>
        <taxon>Cucujiformia</taxon>
        <taxon>Curculionidae</taxon>
        <taxon>Dryophthorinae</taxon>
        <taxon>Rhynchophorus</taxon>
    </lineage>
</organism>
<dbReference type="EMBL" id="JAACXV010000023">
    <property type="protein sequence ID" value="KAF7286609.1"/>
    <property type="molecule type" value="Genomic_DNA"/>
</dbReference>
<dbReference type="InterPro" id="IPR000271">
    <property type="entry name" value="Ribosomal_bL34"/>
</dbReference>
<feature type="chain" id="PRO_5032923560" description="Large ribosomal subunit protein bL34m" evidence="6">
    <location>
        <begin position="20"/>
        <end position="95"/>
    </location>
</feature>
<dbReference type="FunFam" id="1.10.287.3980:FF:000001">
    <property type="entry name" value="Mitochondrial ribosomal protein L34"/>
    <property type="match status" value="1"/>
</dbReference>
<keyword evidence="3" id="KW-0687">Ribonucleoprotein</keyword>
<dbReference type="Pfam" id="PF00468">
    <property type="entry name" value="Ribosomal_L34"/>
    <property type="match status" value="1"/>
</dbReference>
<dbReference type="GO" id="GO:0005762">
    <property type="term" value="C:mitochondrial large ribosomal subunit"/>
    <property type="evidence" value="ECO:0007669"/>
    <property type="project" value="TreeGrafter"/>
</dbReference>
<reference evidence="7" key="1">
    <citation type="submission" date="2020-08" db="EMBL/GenBank/DDBJ databases">
        <title>Genome sequencing and assembly of the red palm weevil Rhynchophorus ferrugineus.</title>
        <authorList>
            <person name="Dias G.B."/>
            <person name="Bergman C.M."/>
            <person name="Manee M."/>
        </authorList>
    </citation>
    <scope>NUCLEOTIDE SEQUENCE</scope>
    <source>
        <strain evidence="7">AA-2017</strain>
        <tissue evidence="7">Whole larva</tissue>
    </source>
</reference>
<evidence type="ECO:0000313" key="7">
    <source>
        <dbReference type="EMBL" id="KAF7286609.1"/>
    </source>
</evidence>
<dbReference type="Gene3D" id="1.10.287.3980">
    <property type="match status" value="1"/>
</dbReference>
<evidence type="ECO:0000256" key="3">
    <source>
        <dbReference type="ARBA" id="ARBA00023274"/>
    </source>
</evidence>